<organism evidence="1 2">
    <name type="scientific">Bradyrhizobium yuanmingense</name>
    <dbReference type="NCBI Taxonomy" id="108015"/>
    <lineage>
        <taxon>Bacteria</taxon>
        <taxon>Pseudomonadati</taxon>
        <taxon>Pseudomonadota</taxon>
        <taxon>Alphaproteobacteria</taxon>
        <taxon>Hyphomicrobiales</taxon>
        <taxon>Nitrobacteraceae</taxon>
        <taxon>Bradyrhizobium</taxon>
    </lineage>
</organism>
<proteinExistence type="predicted"/>
<dbReference type="EMBL" id="JBGBZN010000002">
    <property type="protein sequence ID" value="MEY9473101.1"/>
    <property type="molecule type" value="Genomic_DNA"/>
</dbReference>
<reference evidence="1 2" key="1">
    <citation type="submission" date="2024-07" db="EMBL/GenBank/DDBJ databases">
        <title>Genomic Encyclopedia of Type Strains, Phase V (KMG-V): Genome sequencing to study the core and pangenomes of soil and plant-associated prokaryotes.</title>
        <authorList>
            <person name="Whitman W."/>
        </authorList>
    </citation>
    <scope>NUCLEOTIDE SEQUENCE [LARGE SCALE GENOMIC DNA]</scope>
    <source>
        <strain evidence="1 2">USDA 222</strain>
    </source>
</reference>
<gene>
    <name evidence="1" type="ORF">ABH992_005500</name>
</gene>
<evidence type="ECO:0000313" key="1">
    <source>
        <dbReference type="EMBL" id="MEY9473101.1"/>
    </source>
</evidence>
<sequence length="162" mass="17661">MRFAVKASFEMFQMSPGHSLPIILASILLIFTATNSLAAYECEALGVKVAARVPDVSVGRRTSVVLFLTHPSVKYASIGCLPFRNFVAVREVKYPKADYFDFLGAAGALVLDGNSEIVREGAIRCLKRAFVKPEDDISLDFGPFSFGCSADKSSMIVTVQKR</sequence>
<name>A0ABV4GMD4_9BRAD</name>
<accession>A0ABV4GMD4</accession>
<protein>
    <submittedName>
        <fullName evidence="1">Uncharacterized protein</fullName>
    </submittedName>
</protein>
<comment type="caution">
    <text evidence="1">The sequence shown here is derived from an EMBL/GenBank/DDBJ whole genome shotgun (WGS) entry which is preliminary data.</text>
</comment>
<dbReference type="Proteomes" id="UP001565474">
    <property type="component" value="Unassembled WGS sequence"/>
</dbReference>
<evidence type="ECO:0000313" key="2">
    <source>
        <dbReference type="Proteomes" id="UP001565474"/>
    </source>
</evidence>
<keyword evidence="2" id="KW-1185">Reference proteome</keyword>
<dbReference type="RefSeq" id="WP_157785205.1">
    <property type="nucleotide sequence ID" value="NZ_JBGBYD010000002.1"/>
</dbReference>